<proteinExistence type="predicted"/>
<dbReference type="SUPFAM" id="SSF56601">
    <property type="entry name" value="beta-lactamase/transpeptidase-like"/>
    <property type="match status" value="1"/>
</dbReference>
<dbReference type="Gene3D" id="3.40.710.10">
    <property type="entry name" value="DD-peptidase/beta-lactamase superfamily"/>
    <property type="match status" value="1"/>
</dbReference>
<dbReference type="Pfam" id="PF11954">
    <property type="entry name" value="DUF3471"/>
    <property type="match status" value="1"/>
</dbReference>
<feature type="domain" description="Beta-lactamase-related" evidence="1">
    <location>
        <begin position="70"/>
        <end position="398"/>
    </location>
</feature>
<keyword evidence="4" id="KW-1185">Reference proteome</keyword>
<accession>A0A318RS43</accession>
<organism evidence="3 4">
    <name type="scientific">Williamsia limnetica</name>
    <dbReference type="NCBI Taxonomy" id="882452"/>
    <lineage>
        <taxon>Bacteria</taxon>
        <taxon>Bacillati</taxon>
        <taxon>Actinomycetota</taxon>
        <taxon>Actinomycetes</taxon>
        <taxon>Mycobacteriales</taxon>
        <taxon>Nocardiaceae</taxon>
        <taxon>Williamsia</taxon>
    </lineage>
</organism>
<dbReference type="PANTHER" id="PTHR46825">
    <property type="entry name" value="D-ALANYL-D-ALANINE-CARBOXYPEPTIDASE/ENDOPEPTIDASE AMPH"/>
    <property type="match status" value="1"/>
</dbReference>
<dbReference type="EMBL" id="QJSP01000003">
    <property type="protein sequence ID" value="PYE19510.1"/>
    <property type="molecule type" value="Genomic_DNA"/>
</dbReference>
<dbReference type="InterPro" id="IPR001466">
    <property type="entry name" value="Beta-lactam-related"/>
</dbReference>
<dbReference type="PANTHER" id="PTHR46825:SF15">
    <property type="entry name" value="BETA-LACTAMASE-RELATED DOMAIN-CONTAINING PROTEIN"/>
    <property type="match status" value="1"/>
</dbReference>
<dbReference type="InterPro" id="IPR012338">
    <property type="entry name" value="Beta-lactam/transpept-like"/>
</dbReference>
<dbReference type="InterPro" id="IPR021860">
    <property type="entry name" value="Peptidase_S12_Pab87-rel_C"/>
</dbReference>
<dbReference type="Proteomes" id="UP000247591">
    <property type="component" value="Unassembled WGS sequence"/>
</dbReference>
<evidence type="ECO:0000259" key="2">
    <source>
        <dbReference type="Pfam" id="PF11954"/>
    </source>
</evidence>
<dbReference type="InterPro" id="IPR050491">
    <property type="entry name" value="AmpC-like"/>
</dbReference>
<reference evidence="3 4" key="1">
    <citation type="submission" date="2018-06" db="EMBL/GenBank/DDBJ databases">
        <title>Genomic Encyclopedia of Type Strains, Phase IV (KMG-IV): sequencing the most valuable type-strain genomes for metagenomic binning, comparative biology and taxonomic classification.</title>
        <authorList>
            <person name="Goeker M."/>
        </authorList>
    </citation>
    <scope>NUCLEOTIDE SEQUENCE [LARGE SCALE GENOMIC DNA]</scope>
    <source>
        <strain evidence="3 4">DSM 45521</strain>
    </source>
</reference>
<evidence type="ECO:0000313" key="4">
    <source>
        <dbReference type="Proteomes" id="UP000247591"/>
    </source>
</evidence>
<dbReference type="OrthoDB" id="5377981at2"/>
<dbReference type="PROSITE" id="PS51257">
    <property type="entry name" value="PROKAR_LIPOPROTEIN"/>
    <property type="match status" value="1"/>
</dbReference>
<sequence>MLSPRANFPRRRRPRTYITTAVAFGTAVALVFSGCSSSDDSSSTSLAEVPPSVPAPQIDRAGVDSAIDQLDGNVEKIMADTGAPGVAVAVVYKGEVLYAKGFGVKKVGESGKVDTSTMFQLASVSKPLASSVVATVVGDGKINWDDPVKRYEPGFAVADPYVTANATYTDLMSHRSGLPDHAGDLLEDLGYSYPETISRLNQFPLYPFRDHYDYTNYGFSIAGNAAANASEMSWADLSEQAIYEPLGMENTTSRYDEWLNSPNRAYNHQLSDADAKTWAAEYVSNPAEQAPAGGAMSSVDDMAKWVQMELADGMFNGQQVVDAEELQFTHQAHSFAHPSTTPGARDGFYGIGFNVDTDAHGRVQIGHAGAFALGASTDVKMLPSEQLGIVVLANTAPVGVAETITAQFLDYVSNGKLTVDWAPFIAGQFEMVINAGRSEVDYANPPADAAPARPATDYIGRYVSPLYGPADVVAEGNNLVLKIGRDLQQSYPLTHYQGDTYWFDPEGENAAGPTGAEFTGAGPASSMTIEYFDRDGLGTFTRAPQ</sequence>
<comment type="caution">
    <text evidence="3">The sequence shown here is derived from an EMBL/GenBank/DDBJ whole genome shotgun (WGS) entry which is preliminary data.</text>
</comment>
<dbReference type="RefSeq" id="WP_110468791.1">
    <property type="nucleotide sequence ID" value="NZ_QJSP01000003.1"/>
</dbReference>
<dbReference type="AlphaFoldDB" id="A0A318RS43"/>
<gene>
    <name evidence="3" type="ORF">DFR67_103423</name>
</gene>
<protein>
    <submittedName>
        <fullName evidence="3">CubicO group peptidase (Beta-lactamase class C family)</fullName>
    </submittedName>
</protein>
<feature type="domain" description="Peptidase S12 Pab87-related C-terminal" evidence="2">
    <location>
        <begin position="445"/>
        <end position="530"/>
    </location>
</feature>
<dbReference type="Pfam" id="PF00144">
    <property type="entry name" value="Beta-lactamase"/>
    <property type="match status" value="1"/>
</dbReference>
<evidence type="ECO:0000313" key="3">
    <source>
        <dbReference type="EMBL" id="PYE19510.1"/>
    </source>
</evidence>
<evidence type="ECO:0000259" key="1">
    <source>
        <dbReference type="Pfam" id="PF00144"/>
    </source>
</evidence>
<name>A0A318RS43_WILLI</name>
<dbReference type="Gene3D" id="2.40.128.600">
    <property type="match status" value="1"/>
</dbReference>